<proteinExistence type="predicted"/>
<organism evidence="2 3">
    <name type="scientific">Geobacter benzoatilyticus</name>
    <dbReference type="NCBI Taxonomy" id="2815309"/>
    <lineage>
        <taxon>Bacteria</taxon>
        <taxon>Pseudomonadati</taxon>
        <taxon>Thermodesulfobacteriota</taxon>
        <taxon>Desulfuromonadia</taxon>
        <taxon>Geobacterales</taxon>
        <taxon>Geobacteraceae</taxon>
        <taxon>Geobacter</taxon>
    </lineage>
</organism>
<dbReference type="Pfam" id="PF07589">
    <property type="entry name" value="PEP-CTERM"/>
    <property type="match status" value="1"/>
</dbReference>
<dbReference type="Proteomes" id="UP000663651">
    <property type="component" value="Chromosome"/>
</dbReference>
<feature type="domain" description="Ice-binding protein C-terminal" evidence="1">
    <location>
        <begin position="129"/>
        <end position="153"/>
    </location>
</feature>
<evidence type="ECO:0000313" key="2">
    <source>
        <dbReference type="EMBL" id="QSV47384.1"/>
    </source>
</evidence>
<evidence type="ECO:0000259" key="1">
    <source>
        <dbReference type="Pfam" id="PF07589"/>
    </source>
</evidence>
<accession>A0ABX7Q7M8</accession>
<dbReference type="InterPro" id="IPR013424">
    <property type="entry name" value="Ice-binding_C"/>
</dbReference>
<dbReference type="NCBIfam" id="TIGR02595">
    <property type="entry name" value="PEP_CTERM"/>
    <property type="match status" value="1"/>
</dbReference>
<name>A0ABX7Q7M8_9BACT</name>
<reference evidence="2 3" key="1">
    <citation type="submission" date="2021-03" db="EMBL/GenBank/DDBJ databases">
        <title>Geobacter metallireducens gen. nov. sp. nov., a microorganism capable of coupling the complete oxidation of organic compounds to the reduction of iron and other metals.</title>
        <authorList>
            <person name="Li Y."/>
        </authorList>
    </citation>
    <scope>NUCLEOTIDE SEQUENCE [LARGE SCALE GENOMIC DNA]</scope>
    <source>
        <strain evidence="2 3">Jerry-YX</strain>
    </source>
</reference>
<keyword evidence="3" id="KW-1185">Reference proteome</keyword>
<evidence type="ECO:0000313" key="3">
    <source>
        <dbReference type="Proteomes" id="UP000663651"/>
    </source>
</evidence>
<gene>
    <name evidence="2" type="ORF">JZM60_09370</name>
</gene>
<sequence>MDLNQIGKEASLFFGGEVYLLDANGNRVHTWALDSNPQAGDGNYDPDFPALAAGEIGPLVGASGYDYGTVNHNLGSGKADFIAYAPTMDLSLFDRDLIFVTHFDMANLTDGFEEIFLTGAIAVTPPPPPVPEPATVVLLGAGLLGLGLYGRRKAKK</sequence>
<protein>
    <submittedName>
        <fullName evidence="2">PEP-CTERM sorting domain-containing protein</fullName>
    </submittedName>
</protein>
<dbReference type="EMBL" id="CP071382">
    <property type="protein sequence ID" value="QSV47384.1"/>
    <property type="molecule type" value="Genomic_DNA"/>
</dbReference>